<dbReference type="PANTHER" id="PTHR10961">
    <property type="entry name" value="PEROXISOMAL SARCOSINE OXIDASE"/>
    <property type="match status" value="1"/>
</dbReference>
<comment type="similarity">
    <text evidence="2">Belongs to the MSOX/MTOX family.</text>
</comment>
<evidence type="ECO:0000256" key="1">
    <source>
        <dbReference type="ARBA" id="ARBA00001974"/>
    </source>
</evidence>
<evidence type="ECO:0000259" key="6">
    <source>
        <dbReference type="Pfam" id="PF01266"/>
    </source>
</evidence>
<dbReference type="OrthoDB" id="2219495at2759"/>
<dbReference type="GO" id="GO:0008115">
    <property type="term" value="F:sarcosine oxidase activity"/>
    <property type="evidence" value="ECO:0007669"/>
    <property type="project" value="TreeGrafter"/>
</dbReference>
<dbReference type="SUPFAM" id="SSF51905">
    <property type="entry name" value="FAD/NAD(P)-binding domain"/>
    <property type="match status" value="1"/>
</dbReference>
<dbReference type="PANTHER" id="PTHR10961:SF37">
    <property type="entry name" value="FAD DEPENDENT OXIDOREDUCTASE DOMAIN-CONTAINING PROTEIN"/>
    <property type="match status" value="1"/>
</dbReference>
<evidence type="ECO:0000313" key="7">
    <source>
        <dbReference type="EMBL" id="CZR64099.1"/>
    </source>
</evidence>
<dbReference type="GO" id="GO:0051698">
    <property type="term" value="F:saccharopine oxidase activity"/>
    <property type="evidence" value="ECO:0007669"/>
    <property type="project" value="TreeGrafter"/>
</dbReference>
<organism evidence="7 8">
    <name type="scientific">Phialocephala subalpina</name>
    <dbReference type="NCBI Taxonomy" id="576137"/>
    <lineage>
        <taxon>Eukaryota</taxon>
        <taxon>Fungi</taxon>
        <taxon>Dikarya</taxon>
        <taxon>Ascomycota</taxon>
        <taxon>Pezizomycotina</taxon>
        <taxon>Leotiomycetes</taxon>
        <taxon>Helotiales</taxon>
        <taxon>Mollisiaceae</taxon>
        <taxon>Phialocephala</taxon>
        <taxon>Phialocephala fortinii species complex</taxon>
    </lineage>
</organism>
<dbReference type="AlphaFoldDB" id="A0A1L7XGC4"/>
<dbReference type="EMBL" id="FJOG01000025">
    <property type="protein sequence ID" value="CZR64099.1"/>
    <property type="molecule type" value="Genomic_DNA"/>
</dbReference>
<evidence type="ECO:0000256" key="5">
    <source>
        <dbReference type="ARBA" id="ARBA00023002"/>
    </source>
</evidence>
<evidence type="ECO:0000256" key="4">
    <source>
        <dbReference type="ARBA" id="ARBA00022827"/>
    </source>
</evidence>
<gene>
    <name evidence="7" type="ORF">PAC_13996</name>
</gene>
<keyword evidence="4" id="KW-0274">FAD</keyword>
<evidence type="ECO:0000256" key="2">
    <source>
        <dbReference type="ARBA" id="ARBA00010989"/>
    </source>
</evidence>
<comment type="cofactor">
    <cofactor evidence="1">
        <name>FAD</name>
        <dbReference type="ChEBI" id="CHEBI:57692"/>
    </cofactor>
</comment>
<dbReference type="InterPro" id="IPR006076">
    <property type="entry name" value="FAD-dep_OxRdtase"/>
</dbReference>
<proteinExistence type="inferred from homology"/>
<protein>
    <submittedName>
        <fullName evidence="7">Related to fructosyl amino acid oxidase</fullName>
    </submittedName>
</protein>
<reference evidence="7 8" key="1">
    <citation type="submission" date="2016-03" db="EMBL/GenBank/DDBJ databases">
        <authorList>
            <person name="Ploux O."/>
        </authorList>
    </citation>
    <scope>NUCLEOTIDE SEQUENCE [LARGE SCALE GENOMIC DNA]</scope>
    <source>
        <strain evidence="7 8">UAMH 11012</strain>
    </source>
</reference>
<dbReference type="Gene3D" id="3.30.9.10">
    <property type="entry name" value="D-Amino Acid Oxidase, subunit A, domain 2"/>
    <property type="match status" value="1"/>
</dbReference>
<dbReference type="Pfam" id="PF01266">
    <property type="entry name" value="DAO"/>
    <property type="match status" value="1"/>
</dbReference>
<keyword evidence="3" id="KW-0285">Flavoprotein</keyword>
<keyword evidence="5" id="KW-0560">Oxidoreductase</keyword>
<name>A0A1L7XGC4_9HELO</name>
<feature type="domain" description="FAD dependent oxidoreductase" evidence="6">
    <location>
        <begin position="12"/>
        <end position="389"/>
    </location>
</feature>
<dbReference type="Proteomes" id="UP000184330">
    <property type="component" value="Unassembled WGS sequence"/>
</dbReference>
<sequence length="426" mass="46668">MASSQSTPYSHLIVGSGVFGASTAYHLSKTRPEASIALIDRSASYPCELAASHDFNKIVRADYGNEFYCRLALEAREAWVNEEMYKPFFHQSGMVVLDDTGLGKKIIENYESLKAYSESVIVGVDELKSRYDGLFEGADYKGVDEIFINPLSGWAEAKTAVRKVIEAAIDNGVKYISGDVDKLLFGDSGACIGVQTSSGDILAQKVILATGAGTAKLLADSAPDRPSLQSEDRITAAAVVTGVVRLDPTSIYSKAPNFIHSVGEVQGEVLALTKDGVLKFCVDVSFKNTSLHKASGQWISAPPDNPSQSQQDVPQSLKDECSRVVKGIYGKRLEDHAFESFRICWDGITPNQDFIISDHPRCKNLYAAIGGSFHGWKFLPIIGKYVVDMLDGTLEKDLVRRWAWDREQTGSAHETIVPKRELKDLL</sequence>
<dbReference type="Gene3D" id="3.50.50.60">
    <property type="entry name" value="FAD/NAD(P)-binding domain"/>
    <property type="match status" value="1"/>
</dbReference>
<dbReference type="STRING" id="576137.A0A1L7XGC4"/>
<evidence type="ECO:0000256" key="3">
    <source>
        <dbReference type="ARBA" id="ARBA00022630"/>
    </source>
</evidence>
<dbReference type="InterPro" id="IPR045170">
    <property type="entry name" value="MTOX"/>
</dbReference>
<dbReference type="GO" id="GO:0050660">
    <property type="term" value="F:flavin adenine dinucleotide binding"/>
    <property type="evidence" value="ECO:0007669"/>
    <property type="project" value="InterPro"/>
</dbReference>
<keyword evidence="8" id="KW-1185">Reference proteome</keyword>
<accession>A0A1L7XGC4</accession>
<dbReference type="InterPro" id="IPR036188">
    <property type="entry name" value="FAD/NAD-bd_sf"/>
</dbReference>
<evidence type="ECO:0000313" key="8">
    <source>
        <dbReference type="Proteomes" id="UP000184330"/>
    </source>
</evidence>